<organism evidence="1">
    <name type="scientific">marine sediment metagenome</name>
    <dbReference type="NCBI Taxonomy" id="412755"/>
    <lineage>
        <taxon>unclassified sequences</taxon>
        <taxon>metagenomes</taxon>
        <taxon>ecological metagenomes</taxon>
    </lineage>
</organism>
<dbReference type="AlphaFoldDB" id="X0Y6X5"/>
<evidence type="ECO:0000313" key="1">
    <source>
        <dbReference type="EMBL" id="GAG51495.1"/>
    </source>
</evidence>
<dbReference type="EMBL" id="BARS01053434">
    <property type="protein sequence ID" value="GAG51495.1"/>
    <property type="molecule type" value="Genomic_DNA"/>
</dbReference>
<gene>
    <name evidence="1" type="ORF">S01H1_79285</name>
</gene>
<proteinExistence type="predicted"/>
<protein>
    <submittedName>
        <fullName evidence="1">Uncharacterized protein</fullName>
    </submittedName>
</protein>
<comment type="caution">
    <text evidence="1">The sequence shown here is derived from an EMBL/GenBank/DDBJ whole genome shotgun (WGS) entry which is preliminary data.</text>
</comment>
<accession>X0Y6X5</accession>
<reference evidence="1" key="1">
    <citation type="journal article" date="2014" name="Front. Microbiol.">
        <title>High frequency of phylogenetically diverse reductive dehalogenase-homologous genes in deep subseafloor sedimentary metagenomes.</title>
        <authorList>
            <person name="Kawai M."/>
            <person name="Futagami T."/>
            <person name="Toyoda A."/>
            <person name="Takaki Y."/>
            <person name="Nishi S."/>
            <person name="Hori S."/>
            <person name="Arai W."/>
            <person name="Tsubouchi T."/>
            <person name="Morono Y."/>
            <person name="Uchiyama I."/>
            <person name="Ito T."/>
            <person name="Fujiyama A."/>
            <person name="Inagaki F."/>
            <person name="Takami H."/>
        </authorList>
    </citation>
    <scope>NUCLEOTIDE SEQUENCE</scope>
    <source>
        <strain evidence="1">Expedition CK06-06</strain>
    </source>
</reference>
<name>X0Y6X5_9ZZZZ</name>
<sequence length="88" mass="9663">MIPTRASAMVWHTSDRRYLTLPAACRHEALLAAHAKYPCECETETGFNCDAHEYIEGDPAGFAKLVDRYARLLVRAARRGALAAGKGT</sequence>